<gene>
    <name evidence="2" type="ORF">CDV49_08215</name>
</gene>
<dbReference type="OrthoDB" id="5292295at2"/>
<reference evidence="2 3" key="1">
    <citation type="submission" date="2016-12" db="EMBL/GenBank/DDBJ databases">
        <title>Comparison of Traditional DNA-DNA Hybridization with In Silico Genomic Analysis.</title>
        <authorList>
            <person name="Nicholson A.C."/>
            <person name="Humrighouse B.W."/>
            <person name="Graziano J."/>
            <person name="Lasker B."/>
            <person name="Whitney A.M."/>
            <person name="Mcquiston J.R."/>
        </authorList>
    </citation>
    <scope>NUCLEOTIDE SEQUENCE [LARGE SCALE GENOMIC DNA]</scope>
    <source>
        <strain evidence="2 3">H2240</strain>
    </source>
</reference>
<evidence type="ECO:0000313" key="2">
    <source>
        <dbReference type="EMBL" id="OWJ78585.1"/>
    </source>
</evidence>
<dbReference type="Gene3D" id="1.10.30.50">
    <property type="match status" value="1"/>
</dbReference>
<dbReference type="AlphaFoldDB" id="A0A212ACU6"/>
<feature type="region of interest" description="Disordered" evidence="1">
    <location>
        <begin position="1"/>
        <end position="32"/>
    </location>
</feature>
<dbReference type="CDD" id="cd00085">
    <property type="entry name" value="HNHc"/>
    <property type="match status" value="1"/>
</dbReference>
<keyword evidence="3" id="KW-1185">Reference proteome</keyword>
<accession>A0A212ACU6</accession>
<keyword evidence="2" id="KW-0378">Hydrolase</keyword>
<proteinExistence type="predicted"/>
<keyword evidence="2" id="KW-0540">Nuclease</keyword>
<organism evidence="2 3">
    <name type="scientific">Haematobacter genomosp. 1</name>
    <dbReference type="NCBI Taxonomy" id="366618"/>
    <lineage>
        <taxon>Bacteria</taxon>
        <taxon>Pseudomonadati</taxon>
        <taxon>Pseudomonadota</taxon>
        <taxon>Alphaproteobacteria</taxon>
        <taxon>Rhodobacterales</taxon>
        <taxon>Paracoccaceae</taxon>
        <taxon>Haematobacter</taxon>
    </lineage>
</organism>
<evidence type="ECO:0000256" key="1">
    <source>
        <dbReference type="SAM" id="MobiDB-lite"/>
    </source>
</evidence>
<dbReference type="Proteomes" id="UP000196878">
    <property type="component" value="Unassembled WGS sequence"/>
</dbReference>
<dbReference type="EMBL" id="NIPW01000011">
    <property type="protein sequence ID" value="OWJ78585.1"/>
    <property type="molecule type" value="Genomic_DNA"/>
</dbReference>
<dbReference type="PANTHER" id="PTHR41286:SF1">
    <property type="entry name" value="HNH NUCLEASE YAJD-RELATED"/>
    <property type="match status" value="1"/>
</dbReference>
<keyword evidence="2" id="KW-0255">Endonuclease</keyword>
<dbReference type="RefSeq" id="WP_088215237.1">
    <property type="nucleotide sequence ID" value="NZ_NIPW01000011.1"/>
</dbReference>
<name>A0A212ACU6_9RHOB</name>
<dbReference type="PANTHER" id="PTHR41286">
    <property type="entry name" value="HNH NUCLEASE YAJD-RELATED"/>
    <property type="match status" value="1"/>
</dbReference>
<dbReference type="GO" id="GO:0005829">
    <property type="term" value="C:cytosol"/>
    <property type="evidence" value="ECO:0007669"/>
    <property type="project" value="TreeGrafter"/>
</dbReference>
<evidence type="ECO:0000313" key="3">
    <source>
        <dbReference type="Proteomes" id="UP000196878"/>
    </source>
</evidence>
<dbReference type="GO" id="GO:0004519">
    <property type="term" value="F:endonuclease activity"/>
    <property type="evidence" value="ECO:0007669"/>
    <property type="project" value="UniProtKB-KW"/>
</dbReference>
<comment type="caution">
    <text evidence="2">The sequence shown here is derived from an EMBL/GenBank/DDBJ whole genome shotgun (WGS) entry which is preliminary data.</text>
</comment>
<sequence>MGKLKQMPSRLAAAPSRLSSIGQGSERDRSRMRDAAVHWRKWYKTARWKDLRWIVLERDLFTCQRCGHVEGDTRRLVADHRQAHRGDEALFWSPANLLCLCKACHDGAKQREERRGL</sequence>
<feature type="compositionally biased region" description="Low complexity" evidence="1">
    <location>
        <begin position="8"/>
        <end position="20"/>
    </location>
</feature>
<protein>
    <submittedName>
        <fullName evidence="2">HNH endonuclease</fullName>
    </submittedName>
</protein>
<dbReference type="InterPro" id="IPR003615">
    <property type="entry name" value="HNH_nuc"/>
</dbReference>